<dbReference type="GO" id="GO:0000398">
    <property type="term" value="P:mRNA splicing, via spliceosome"/>
    <property type="evidence" value="ECO:0007669"/>
    <property type="project" value="InterPro"/>
</dbReference>
<evidence type="ECO:0000256" key="9">
    <source>
        <dbReference type="ARBA" id="ARBA00023187"/>
    </source>
</evidence>
<evidence type="ECO:0000256" key="5">
    <source>
        <dbReference type="ARBA" id="ARBA00022728"/>
    </source>
</evidence>
<dbReference type="Gene3D" id="3.30.70.330">
    <property type="match status" value="1"/>
</dbReference>
<evidence type="ECO:0000256" key="13">
    <source>
        <dbReference type="PROSITE-ProRule" id="PRU00176"/>
    </source>
</evidence>
<keyword evidence="8 13" id="KW-0694">RNA-binding</keyword>
<dbReference type="SUPFAM" id="SSF57756">
    <property type="entry name" value="Retrovirus zinc finger-like domains"/>
    <property type="match status" value="1"/>
</dbReference>
<dbReference type="AlphaFoldDB" id="A0A8X7C6T5"/>
<dbReference type="OrthoDB" id="267048at2759"/>
<dbReference type="GO" id="GO:0005689">
    <property type="term" value="C:U12-type spliceosomal complex"/>
    <property type="evidence" value="ECO:0007669"/>
    <property type="project" value="InterPro"/>
</dbReference>
<dbReference type="EMBL" id="BMAV01010506">
    <property type="protein sequence ID" value="GFY55637.1"/>
    <property type="molecule type" value="Genomic_DNA"/>
</dbReference>
<dbReference type="PROSITE" id="PS50102">
    <property type="entry name" value="RRM"/>
    <property type="match status" value="1"/>
</dbReference>
<feature type="region of interest" description="Disordered" evidence="14">
    <location>
        <begin position="141"/>
        <end position="172"/>
    </location>
</feature>
<comment type="subcellular location">
    <subcellularLocation>
        <location evidence="1">Nucleus</location>
    </subcellularLocation>
</comment>
<gene>
    <name evidence="17" type="primary">zcrb1</name>
    <name evidence="17" type="ORF">TNIN_368081</name>
</gene>
<protein>
    <recommendedName>
        <fullName evidence="2">Zinc finger CCHC-type and RNA-binding motif-containing protein 1</fullName>
    </recommendedName>
    <alternativeName>
        <fullName evidence="11">U11/U12 small nuclear ribonucleoprotein 31 kDa protein</fullName>
    </alternativeName>
</protein>
<dbReference type="InterPro" id="IPR012677">
    <property type="entry name" value="Nucleotide-bd_a/b_plait_sf"/>
</dbReference>
<dbReference type="SMART" id="SM00360">
    <property type="entry name" value="RRM"/>
    <property type="match status" value="1"/>
</dbReference>
<dbReference type="Pfam" id="PF00076">
    <property type="entry name" value="RRM_1"/>
    <property type="match status" value="1"/>
</dbReference>
<dbReference type="InterPro" id="IPR035979">
    <property type="entry name" value="RBD_domain_sf"/>
</dbReference>
<evidence type="ECO:0000256" key="2">
    <source>
        <dbReference type="ARBA" id="ARBA00015428"/>
    </source>
</evidence>
<keyword evidence="4" id="KW-0479">Metal-binding</keyword>
<evidence type="ECO:0000256" key="7">
    <source>
        <dbReference type="ARBA" id="ARBA00022833"/>
    </source>
</evidence>
<dbReference type="FunFam" id="3.30.70.330:FF:000233">
    <property type="entry name" value="Zinc finger CCHC-type and RNA-binding motif-containing protein 1"/>
    <property type="match status" value="1"/>
</dbReference>
<evidence type="ECO:0000256" key="12">
    <source>
        <dbReference type="PROSITE-ProRule" id="PRU00047"/>
    </source>
</evidence>
<dbReference type="SUPFAM" id="SSF54928">
    <property type="entry name" value="RNA-binding domain, RBD"/>
    <property type="match status" value="1"/>
</dbReference>
<organism evidence="17 18">
    <name type="scientific">Trichonephila inaurata madagascariensis</name>
    <dbReference type="NCBI Taxonomy" id="2747483"/>
    <lineage>
        <taxon>Eukaryota</taxon>
        <taxon>Metazoa</taxon>
        <taxon>Ecdysozoa</taxon>
        <taxon>Arthropoda</taxon>
        <taxon>Chelicerata</taxon>
        <taxon>Arachnida</taxon>
        <taxon>Araneae</taxon>
        <taxon>Araneomorphae</taxon>
        <taxon>Entelegynae</taxon>
        <taxon>Araneoidea</taxon>
        <taxon>Nephilidae</taxon>
        <taxon>Trichonephila</taxon>
        <taxon>Trichonephila inaurata</taxon>
    </lineage>
</organism>
<dbReference type="GO" id="GO:0003723">
    <property type="term" value="F:RNA binding"/>
    <property type="evidence" value="ECO:0007669"/>
    <property type="project" value="UniProtKB-UniRule"/>
</dbReference>
<evidence type="ECO:0000256" key="6">
    <source>
        <dbReference type="ARBA" id="ARBA00022771"/>
    </source>
</evidence>
<dbReference type="InterPro" id="IPR036875">
    <property type="entry name" value="Znf_CCHC_sf"/>
</dbReference>
<evidence type="ECO:0000256" key="8">
    <source>
        <dbReference type="ARBA" id="ARBA00022884"/>
    </source>
</evidence>
<evidence type="ECO:0000256" key="4">
    <source>
        <dbReference type="ARBA" id="ARBA00022723"/>
    </source>
</evidence>
<evidence type="ECO:0000259" key="15">
    <source>
        <dbReference type="PROSITE" id="PS50102"/>
    </source>
</evidence>
<evidence type="ECO:0000313" key="18">
    <source>
        <dbReference type="Proteomes" id="UP000886998"/>
    </source>
</evidence>
<proteinExistence type="predicted"/>
<evidence type="ECO:0000256" key="1">
    <source>
        <dbReference type="ARBA" id="ARBA00004123"/>
    </source>
</evidence>
<keyword evidence="10" id="KW-0539">Nucleus</keyword>
<comment type="caution">
    <text evidence="17">The sequence shown here is derived from an EMBL/GenBank/DDBJ whole genome shotgun (WGS) entry which is preliminary data.</text>
</comment>
<feature type="compositionally biased region" description="Acidic residues" evidence="14">
    <location>
        <begin position="143"/>
        <end position="164"/>
    </location>
</feature>
<keyword evidence="18" id="KW-1185">Reference proteome</keyword>
<dbReference type="InterPro" id="IPR001878">
    <property type="entry name" value="Znf_CCHC"/>
</dbReference>
<keyword evidence="5" id="KW-0747">Spliceosome</keyword>
<dbReference type="GO" id="GO:0008270">
    <property type="term" value="F:zinc ion binding"/>
    <property type="evidence" value="ECO:0007669"/>
    <property type="project" value="UniProtKB-KW"/>
</dbReference>
<dbReference type="PROSITE" id="PS50158">
    <property type="entry name" value="ZF_CCHC"/>
    <property type="match status" value="1"/>
</dbReference>
<name>A0A8X7C6T5_9ARAC</name>
<evidence type="ECO:0000256" key="14">
    <source>
        <dbReference type="SAM" id="MobiDB-lite"/>
    </source>
</evidence>
<evidence type="ECO:0000256" key="11">
    <source>
        <dbReference type="ARBA" id="ARBA00032031"/>
    </source>
</evidence>
<evidence type="ECO:0000259" key="16">
    <source>
        <dbReference type="PROSITE" id="PS50158"/>
    </source>
</evidence>
<dbReference type="PANTHER" id="PTHR46259:SF1">
    <property type="entry name" value="ZINC FINGER CCHC-TYPE AND RNA-BINDING MOTIF-CONTAINING PROTEIN 1"/>
    <property type="match status" value="1"/>
</dbReference>
<dbReference type="PANTHER" id="PTHR46259">
    <property type="entry name" value="ZINC FINGER CCHC-TYPE AND RNA-BINDING MOTIF-CONTAINING PROTEIN 1"/>
    <property type="match status" value="1"/>
</dbReference>
<keyword evidence="6 12" id="KW-0863">Zinc-finger</keyword>
<feature type="domain" description="CCHC-type" evidence="16">
    <location>
        <begin position="107"/>
        <end position="121"/>
    </location>
</feature>
<reference evidence="17" key="1">
    <citation type="submission" date="2020-08" db="EMBL/GenBank/DDBJ databases">
        <title>Multicomponent nature underlies the extraordinary mechanical properties of spider dragline silk.</title>
        <authorList>
            <person name="Kono N."/>
            <person name="Nakamura H."/>
            <person name="Mori M."/>
            <person name="Yoshida Y."/>
            <person name="Ohtoshi R."/>
            <person name="Malay A.D."/>
            <person name="Moran D.A.P."/>
            <person name="Tomita M."/>
            <person name="Numata K."/>
            <person name="Arakawa K."/>
        </authorList>
    </citation>
    <scope>NUCLEOTIDE SEQUENCE</scope>
</reference>
<feature type="domain" description="RRM" evidence="15">
    <location>
        <begin position="10"/>
        <end position="88"/>
    </location>
</feature>
<evidence type="ECO:0000313" key="17">
    <source>
        <dbReference type="EMBL" id="GFY55637.1"/>
    </source>
</evidence>
<dbReference type="InterPro" id="IPR044598">
    <property type="entry name" value="ZCRB1"/>
</dbReference>
<keyword evidence="7" id="KW-0862">Zinc</keyword>
<dbReference type="CDD" id="cd12393">
    <property type="entry name" value="RRM_ZCRB1"/>
    <property type="match status" value="1"/>
</dbReference>
<keyword evidence="3" id="KW-0507">mRNA processing</keyword>
<keyword evidence="9" id="KW-0508">mRNA splicing</keyword>
<evidence type="ECO:0000256" key="10">
    <source>
        <dbReference type="ARBA" id="ARBA00023242"/>
    </source>
</evidence>
<dbReference type="InterPro" id="IPR000504">
    <property type="entry name" value="RRM_dom"/>
</dbReference>
<evidence type="ECO:0000256" key="3">
    <source>
        <dbReference type="ARBA" id="ARBA00022664"/>
    </source>
</evidence>
<accession>A0A8X7C6T5</accession>
<sequence>MSGGFCPSKSTVYIANLPFTLTNNDLHKLLEKYGKVVKVTSIKDRFTHRSKGVAFVLFLDREGAHKCVRAMNQRELFGRTIKCSIAKDNGRAAEFIKRKYYKDKSQCYECGEVGHLSYCCPMNTLGDRTVEKKEKKKKKFYKEEEEEEYHDSDEESQEQEEPDVESLSAAIKFQQEKMEEEEYRLKVATGEYGTTSGAASTKKKIYKKSDYFSDEEEVEDM</sequence>
<dbReference type="Proteomes" id="UP000886998">
    <property type="component" value="Unassembled WGS sequence"/>
</dbReference>
<dbReference type="InterPro" id="IPR034219">
    <property type="entry name" value="ZCRB1_RRM"/>
</dbReference>